<dbReference type="InterPro" id="IPR005200">
    <property type="entry name" value="Endo-beta-glucanase"/>
</dbReference>
<reference evidence="11" key="1">
    <citation type="submission" date="2019-03" db="EMBL/GenBank/DDBJ databases">
        <title>Long read genome sequence of the mycoparasitic Pythium oligandrum ATCC 38472 isolated from sugarbeet rhizosphere.</title>
        <authorList>
            <person name="Gaulin E."/>
        </authorList>
    </citation>
    <scope>NUCLEOTIDE SEQUENCE</scope>
    <source>
        <strain evidence="11">ATCC 38472_TT</strain>
    </source>
</reference>
<evidence type="ECO:0000313" key="12">
    <source>
        <dbReference type="Proteomes" id="UP000794436"/>
    </source>
</evidence>
<dbReference type="Pfam" id="PF17652">
    <property type="entry name" value="Glyco_hydro81C"/>
    <property type="match status" value="1"/>
</dbReference>
<comment type="similarity">
    <text evidence="2">Belongs to the glycosyl hydrolase 81 family.</text>
</comment>
<evidence type="ECO:0000256" key="5">
    <source>
        <dbReference type="ARBA" id="ARBA00023277"/>
    </source>
</evidence>
<accession>A0A8K1CSC8</accession>
<dbReference type="GO" id="GO:0052861">
    <property type="term" value="F:endo-1,3(4)-beta-glucanase activity"/>
    <property type="evidence" value="ECO:0007669"/>
    <property type="project" value="InterPro"/>
</dbReference>
<dbReference type="GO" id="GO:0071555">
    <property type="term" value="P:cell wall organization"/>
    <property type="evidence" value="ECO:0007669"/>
    <property type="project" value="UniProtKB-KW"/>
</dbReference>
<dbReference type="GO" id="GO:0042973">
    <property type="term" value="F:glucan endo-1,3-beta-D-glucosidase activity"/>
    <property type="evidence" value="ECO:0007669"/>
    <property type="project" value="UniProtKB-EC"/>
</dbReference>
<comment type="catalytic activity">
    <reaction evidence="1">
        <text>Hydrolysis of (1-&gt;3)-beta-D-glucosidic linkages in (1-&gt;3)-beta-D-glucans.</text>
        <dbReference type="EC" id="3.2.1.39"/>
    </reaction>
</comment>
<keyword evidence="8" id="KW-0624">Polysaccharide degradation</keyword>
<keyword evidence="5" id="KW-0119">Carbohydrate metabolism</keyword>
<evidence type="ECO:0000259" key="9">
    <source>
        <dbReference type="Pfam" id="PF03639"/>
    </source>
</evidence>
<organism evidence="11 12">
    <name type="scientific">Pythium oligandrum</name>
    <name type="common">Mycoparasitic fungus</name>
    <dbReference type="NCBI Taxonomy" id="41045"/>
    <lineage>
        <taxon>Eukaryota</taxon>
        <taxon>Sar</taxon>
        <taxon>Stramenopiles</taxon>
        <taxon>Oomycota</taxon>
        <taxon>Peronosporomycetes</taxon>
        <taxon>Pythiales</taxon>
        <taxon>Pythiaceae</taxon>
        <taxon>Pythium</taxon>
    </lineage>
</organism>
<dbReference type="GO" id="GO:0000272">
    <property type="term" value="P:polysaccharide catabolic process"/>
    <property type="evidence" value="ECO:0007669"/>
    <property type="project" value="UniProtKB-KW"/>
</dbReference>
<proteinExistence type="inferred from homology"/>
<dbReference type="EMBL" id="SPLM01000002">
    <property type="protein sequence ID" value="TMW68679.1"/>
    <property type="molecule type" value="Genomic_DNA"/>
</dbReference>
<dbReference type="PANTHER" id="PTHR31983">
    <property type="entry name" value="ENDO-1,3(4)-BETA-GLUCANASE 1"/>
    <property type="match status" value="1"/>
</dbReference>
<evidence type="ECO:0000259" key="10">
    <source>
        <dbReference type="Pfam" id="PF17652"/>
    </source>
</evidence>
<name>A0A8K1CSC8_PYTOL</name>
<dbReference type="Pfam" id="PF03639">
    <property type="entry name" value="Glyco_hydro_81"/>
    <property type="match status" value="1"/>
</dbReference>
<feature type="domain" description="Glycosyl hydrolase family 81 C-terminal" evidence="10">
    <location>
        <begin position="394"/>
        <end position="746"/>
    </location>
</feature>
<evidence type="ECO:0000256" key="6">
    <source>
        <dbReference type="ARBA" id="ARBA00023295"/>
    </source>
</evidence>
<evidence type="ECO:0000256" key="1">
    <source>
        <dbReference type="ARBA" id="ARBA00000382"/>
    </source>
</evidence>
<evidence type="ECO:0000256" key="4">
    <source>
        <dbReference type="ARBA" id="ARBA00022801"/>
    </source>
</evidence>
<keyword evidence="6" id="KW-0326">Glycosidase</keyword>
<dbReference type="InterPro" id="IPR040720">
    <property type="entry name" value="GH81_C"/>
</dbReference>
<evidence type="ECO:0000256" key="2">
    <source>
        <dbReference type="ARBA" id="ARBA00010730"/>
    </source>
</evidence>
<dbReference type="Gene3D" id="1.20.5.420">
    <property type="entry name" value="Immunoglobulin FC, subunit C"/>
    <property type="match status" value="1"/>
</dbReference>
<evidence type="ECO:0000313" key="11">
    <source>
        <dbReference type="EMBL" id="TMW68679.1"/>
    </source>
</evidence>
<dbReference type="AlphaFoldDB" id="A0A8K1CSC8"/>
<keyword evidence="4" id="KW-0378">Hydrolase</keyword>
<dbReference type="EC" id="3.2.1.39" evidence="3"/>
<feature type="domain" description="Glycosyl hydrolase family 81 N-terminal" evidence="9">
    <location>
        <begin position="33"/>
        <end position="348"/>
    </location>
</feature>
<dbReference type="PROSITE" id="PS52008">
    <property type="entry name" value="GH81"/>
    <property type="match status" value="1"/>
</dbReference>
<dbReference type="Gene3D" id="2.70.98.30">
    <property type="entry name" value="Golgi alpha-mannosidase II, domain 4"/>
    <property type="match status" value="1"/>
</dbReference>
<evidence type="ECO:0000256" key="8">
    <source>
        <dbReference type="ARBA" id="ARBA00023326"/>
    </source>
</evidence>
<comment type="caution">
    <text evidence="11">The sequence shown here is derived from an EMBL/GenBank/DDBJ whole genome shotgun (WGS) entry which is preliminary data.</text>
</comment>
<sequence>MLTTSGTPPPSALFAWTDALQELIRPNNVPLLGLNASERPPIPTNDWWGNLLAWKANERDSDPIFANPYVYLLAKDRGLSLSYLHDYRVDGPVNENDAIKYYFYPATIKNLVLSATEWTPSTGVQMEIQSWDDMGVTLSLSEKATTPHTSVARYAKTYLSMGNAFTTMEYRDLHAQLQSDHGILTVNNVPIHENQVVTGESFVIEFNNGHKWLAFYYPDNQVMPGQRGVQLRMHHNTLITTAPFTGILQVTYVSSTKDHGVNEHAILDLYRSAAGVYPVATSLFVQDADSFGYEWTLRDAQQGEACRSETHLHFALRHLQQMMDTSYVIKKPELALWSHTRGIMQAYTIRATGDGKAQWRFHALQDISAAVDSQATSFLPRGRLSAQDVQELRLVDILTQEIVHADWNAAIPHEGSYYFKGKSLQKFGSMVLIAKELAETTTPELTSVWQQGLQKYRVLLEKFFKNRSAFPLVYDTLYKGIITSEPFKRRDLNVDFGNGAYNDHHYHYGYLIAALAILLHLEGDQAQPANAELRVFVETLIRDVANADPKDQYFPRFRNFNWFLGHSYSHGVTPMADGKDEESTSEEINFLYGLALYGHVTHQQSLTSLAKLMLKVNTVAIRTYFLMTDDSTGIHPPRFIKNKVTGICFDNKCDYATWFSPNRECIHGIQMLPVSPMLDVVRSRAFIQEEWEQILAKLDCVQHWDSRGSGWTSLLYSNAAVLNPDRACEVLSHCPMDDGLSRAWALYMARSKRKGSLV</sequence>
<keyword evidence="7" id="KW-0961">Cell wall biogenesis/degradation</keyword>
<evidence type="ECO:0000256" key="3">
    <source>
        <dbReference type="ARBA" id="ARBA00012780"/>
    </source>
</evidence>
<evidence type="ECO:0000256" key="7">
    <source>
        <dbReference type="ARBA" id="ARBA00023316"/>
    </source>
</evidence>
<keyword evidence="12" id="KW-1185">Reference proteome</keyword>
<dbReference type="Gene3D" id="1.10.287.1170">
    <property type="entry name" value="glycoside hydrolase family 81 endo-[beta] glucanase"/>
    <property type="match status" value="1"/>
</dbReference>
<dbReference type="InterPro" id="IPR040451">
    <property type="entry name" value="GH81_N"/>
</dbReference>
<dbReference type="OrthoDB" id="4473401at2759"/>
<dbReference type="PANTHER" id="PTHR31983:SF0">
    <property type="entry name" value="GLUCAN ENDO-1,3-BETA-D-GLUCOSIDASE 2"/>
    <property type="match status" value="1"/>
</dbReference>
<gene>
    <name evidence="11" type="ORF">Poli38472_006147</name>
</gene>
<dbReference type="Proteomes" id="UP000794436">
    <property type="component" value="Unassembled WGS sequence"/>
</dbReference>
<protein>
    <recommendedName>
        <fullName evidence="3">glucan endo-1,3-beta-D-glucosidase</fullName>
        <ecNumber evidence="3">3.2.1.39</ecNumber>
    </recommendedName>
</protein>